<dbReference type="GO" id="GO:0070573">
    <property type="term" value="F:metallodipeptidase activity"/>
    <property type="evidence" value="ECO:0007669"/>
    <property type="project" value="TreeGrafter"/>
</dbReference>
<dbReference type="PANTHER" id="PTHR43501:SF1">
    <property type="entry name" value="CYTOSOL NON-SPECIFIC DIPEPTIDASE"/>
    <property type="match status" value="1"/>
</dbReference>
<comment type="similarity">
    <text evidence="13">Belongs to the peptidase M20C family.</text>
</comment>
<evidence type="ECO:0000256" key="4">
    <source>
        <dbReference type="ARBA" id="ARBA00022723"/>
    </source>
</evidence>
<evidence type="ECO:0000256" key="10">
    <source>
        <dbReference type="ARBA" id="ARBA00036421"/>
    </source>
</evidence>
<evidence type="ECO:0000256" key="12">
    <source>
        <dbReference type="ARBA" id="ARBA00044252"/>
    </source>
</evidence>
<dbReference type="Gene3D" id="3.40.630.10">
    <property type="entry name" value="Zn peptidases"/>
    <property type="match status" value="2"/>
</dbReference>
<dbReference type="EC" id="3.4.13.18" evidence="11"/>
<proteinExistence type="inferred from homology"/>
<dbReference type="SUPFAM" id="SSF55031">
    <property type="entry name" value="Bacterial exopeptidase dimerisation domain"/>
    <property type="match status" value="1"/>
</dbReference>
<evidence type="ECO:0000256" key="6">
    <source>
        <dbReference type="ARBA" id="ARBA00022833"/>
    </source>
</evidence>
<evidence type="ECO:0000256" key="18">
    <source>
        <dbReference type="ARBA" id="ARBA00078074"/>
    </source>
</evidence>
<keyword evidence="7" id="KW-0224">Dipeptidase</keyword>
<sequence>MPLSELFPSMLWRHFATICSFPHGSGQETALRDQIKSWAEARGLAARLDAAGNLILSKPATAGCENRVGVILQAHLDMVCQKNQGNPHDFLADPIVPVVENGWVHAQGTTLGADNGIGVAAALAALESSDIAHGPLEVLLTLDEEAGMTGARALETGDLHGKLLFNLDTEDWGELYVGCAGGLDMTVHRHVVREAISAAFVQRKISISGLVGGHSGCDIHLQRANAIRLLARLLQDIRKQTDLRLVKMNGGTVRNALPREAFAVVAVPACDANILDLLAQVTQDQFRMEYAGVDESIRVEVSEGGNGSMLRAADTQTVIDLLLALPYGVRRWNHAMPDVVETSNNIGVVNLNGEFETILMVRSLTDAGCNELAAAIEACSRLGGAQVARGNAYPGWNPDLYSRALKVAQTVYREQYGEEAKVKVIHAGLECGLIGDKYPRLEMVSFGPTIRNAHSPAEKVEIESVGKFWEFLKACLKAVPVAA</sequence>
<evidence type="ECO:0000256" key="2">
    <source>
        <dbReference type="ARBA" id="ARBA00001947"/>
    </source>
</evidence>
<evidence type="ECO:0000256" key="8">
    <source>
        <dbReference type="ARBA" id="ARBA00023049"/>
    </source>
</evidence>
<dbReference type="OrthoDB" id="9773892at2"/>
<keyword evidence="3" id="KW-0645">Protease</keyword>
<keyword evidence="9" id="KW-0170">Cobalt</keyword>
<feature type="domain" description="Peptidase M20 dimerisation" evidence="19">
    <location>
        <begin position="206"/>
        <end position="272"/>
    </location>
</feature>
<dbReference type="PANTHER" id="PTHR43501">
    <property type="entry name" value="CYTOSOL NON-SPECIFIC DIPEPTIDASE"/>
    <property type="match status" value="1"/>
</dbReference>
<dbReference type="EMBL" id="FOVE01000015">
    <property type="protein sequence ID" value="SFN70136.1"/>
    <property type="molecule type" value="Genomic_DNA"/>
</dbReference>
<keyword evidence="21" id="KW-1185">Reference proteome</keyword>
<evidence type="ECO:0000256" key="5">
    <source>
        <dbReference type="ARBA" id="ARBA00022801"/>
    </source>
</evidence>
<keyword evidence="6" id="KW-0862">Zinc</keyword>
<dbReference type="CDD" id="cd03890">
    <property type="entry name" value="M20_pepD"/>
    <property type="match status" value="1"/>
</dbReference>
<keyword evidence="4" id="KW-0479">Metal-binding</keyword>
<evidence type="ECO:0000313" key="21">
    <source>
        <dbReference type="Proteomes" id="UP000242869"/>
    </source>
</evidence>
<dbReference type="Proteomes" id="UP000242869">
    <property type="component" value="Unassembled WGS sequence"/>
</dbReference>
<evidence type="ECO:0000256" key="14">
    <source>
        <dbReference type="ARBA" id="ARBA00071271"/>
    </source>
</evidence>
<dbReference type="FunFam" id="3.40.630.10:FF:000018">
    <property type="entry name" value="Aminoacyl-histidine dipeptidase PepD"/>
    <property type="match status" value="1"/>
</dbReference>
<dbReference type="PIRSF" id="PIRSF016599">
    <property type="entry name" value="Xaa-His_dipept"/>
    <property type="match status" value="1"/>
</dbReference>
<dbReference type="InterPro" id="IPR036264">
    <property type="entry name" value="Bact_exopeptidase_dim_dom"/>
</dbReference>
<protein>
    <recommendedName>
        <fullName evidence="14">Cytosol non-specific dipeptidase</fullName>
        <ecNumber evidence="11">3.4.13.18</ecNumber>
    </recommendedName>
    <alternativeName>
        <fullName evidence="17">Aminoacyl-histidine dipeptidase</fullName>
    </alternativeName>
    <alternativeName>
        <fullName evidence="16">Beta-alanyl-histidine dipeptidase</fullName>
    </alternativeName>
    <alternativeName>
        <fullName evidence="15">Carnosinase</fullName>
    </alternativeName>
    <alternativeName>
        <fullName evidence="12">Peptidase D</fullName>
    </alternativeName>
    <alternativeName>
        <fullName evidence="18">Xaa-His dipeptidase</fullName>
    </alternativeName>
</protein>
<accession>A0A1I5B5Z7</accession>
<evidence type="ECO:0000256" key="13">
    <source>
        <dbReference type="ARBA" id="ARBA00061423"/>
    </source>
</evidence>
<evidence type="ECO:0000256" key="17">
    <source>
        <dbReference type="ARBA" id="ARBA00077688"/>
    </source>
</evidence>
<dbReference type="SUPFAM" id="SSF53187">
    <property type="entry name" value="Zn-dependent exopeptidases"/>
    <property type="match status" value="1"/>
</dbReference>
<dbReference type="NCBIfam" id="TIGR01893">
    <property type="entry name" value="aa-his-dipept"/>
    <property type="match status" value="1"/>
</dbReference>
<dbReference type="InterPro" id="IPR002933">
    <property type="entry name" value="Peptidase_M20"/>
</dbReference>
<keyword evidence="8" id="KW-0482">Metalloprotease</keyword>
<dbReference type="GO" id="GO:0046872">
    <property type="term" value="F:metal ion binding"/>
    <property type="evidence" value="ECO:0007669"/>
    <property type="project" value="UniProtKB-KW"/>
</dbReference>
<dbReference type="FunFam" id="3.40.630.10:FF:000015">
    <property type="entry name" value="Aminoacyl-histidine dipeptidase PepD"/>
    <property type="match status" value="1"/>
</dbReference>
<evidence type="ECO:0000256" key="16">
    <source>
        <dbReference type="ARBA" id="ARBA00076004"/>
    </source>
</evidence>
<evidence type="ECO:0000256" key="9">
    <source>
        <dbReference type="ARBA" id="ARBA00023285"/>
    </source>
</evidence>
<dbReference type="STRING" id="83765.SAMN05660284_02070"/>
<evidence type="ECO:0000256" key="3">
    <source>
        <dbReference type="ARBA" id="ARBA00022670"/>
    </source>
</evidence>
<comment type="catalytic activity">
    <reaction evidence="10">
        <text>Hydrolysis of dipeptides, preferentially hydrophobic dipeptides including prolyl amino acids.</text>
        <dbReference type="EC" id="3.4.13.18"/>
    </reaction>
</comment>
<comment type="cofactor">
    <cofactor evidence="1">
        <name>Co(2+)</name>
        <dbReference type="ChEBI" id="CHEBI:48828"/>
    </cofactor>
</comment>
<gene>
    <name evidence="20" type="ORF">SAMN05660284_02070</name>
</gene>
<dbReference type="RefSeq" id="WP_091195914.1">
    <property type="nucleotide sequence ID" value="NZ_FOVE01000015.1"/>
</dbReference>
<organism evidence="20 21">
    <name type="scientific">Formivibrio citricus</name>
    <dbReference type="NCBI Taxonomy" id="83765"/>
    <lineage>
        <taxon>Bacteria</taxon>
        <taxon>Pseudomonadati</taxon>
        <taxon>Pseudomonadota</taxon>
        <taxon>Betaproteobacteria</taxon>
        <taxon>Neisseriales</taxon>
        <taxon>Chitinibacteraceae</taxon>
        <taxon>Formivibrio</taxon>
    </lineage>
</organism>
<comment type="cofactor">
    <cofactor evidence="2">
        <name>Zn(2+)</name>
        <dbReference type="ChEBI" id="CHEBI:29105"/>
    </cofactor>
</comment>
<evidence type="ECO:0000313" key="20">
    <source>
        <dbReference type="EMBL" id="SFN70136.1"/>
    </source>
</evidence>
<evidence type="ECO:0000256" key="1">
    <source>
        <dbReference type="ARBA" id="ARBA00001941"/>
    </source>
</evidence>
<dbReference type="InterPro" id="IPR011650">
    <property type="entry name" value="Peptidase_M20_dimer"/>
</dbReference>
<evidence type="ECO:0000256" key="7">
    <source>
        <dbReference type="ARBA" id="ARBA00022997"/>
    </source>
</evidence>
<evidence type="ECO:0000256" key="11">
    <source>
        <dbReference type="ARBA" id="ARBA00038976"/>
    </source>
</evidence>
<reference evidence="21" key="1">
    <citation type="submission" date="2016-10" db="EMBL/GenBank/DDBJ databases">
        <authorList>
            <person name="Varghese N."/>
            <person name="Submissions S."/>
        </authorList>
    </citation>
    <scope>NUCLEOTIDE SEQUENCE [LARGE SCALE GENOMIC DNA]</scope>
    <source>
        <strain evidence="21">DSM 6150</strain>
    </source>
</reference>
<dbReference type="InterPro" id="IPR001160">
    <property type="entry name" value="Peptidase_M20C"/>
</dbReference>
<keyword evidence="5" id="KW-0378">Hydrolase</keyword>
<dbReference type="GO" id="GO:0005829">
    <property type="term" value="C:cytosol"/>
    <property type="evidence" value="ECO:0007669"/>
    <property type="project" value="TreeGrafter"/>
</dbReference>
<dbReference type="PRINTS" id="PR00934">
    <property type="entry name" value="XHISDIPTASE"/>
</dbReference>
<dbReference type="Pfam" id="PF01546">
    <property type="entry name" value="Peptidase_M20"/>
    <property type="match status" value="1"/>
</dbReference>
<dbReference type="GO" id="GO:0006508">
    <property type="term" value="P:proteolysis"/>
    <property type="evidence" value="ECO:0007669"/>
    <property type="project" value="UniProtKB-KW"/>
</dbReference>
<name>A0A1I5B5Z7_9NEIS</name>
<dbReference type="Pfam" id="PF07687">
    <property type="entry name" value="M20_dimer"/>
    <property type="match status" value="1"/>
</dbReference>
<evidence type="ECO:0000259" key="19">
    <source>
        <dbReference type="Pfam" id="PF07687"/>
    </source>
</evidence>
<dbReference type="AlphaFoldDB" id="A0A1I5B5Z7"/>
<evidence type="ECO:0000256" key="15">
    <source>
        <dbReference type="ARBA" id="ARBA00075285"/>
    </source>
</evidence>